<evidence type="ECO:0000313" key="2">
    <source>
        <dbReference type="Proteomes" id="UP000217507"/>
    </source>
</evidence>
<dbReference type="Proteomes" id="UP000217507">
    <property type="component" value="Plasmid Plasmid2 dna"/>
</dbReference>
<accession>A0A1Z4KW10</accession>
<organism evidence="1 2">
    <name type="scientific">Trichormus variabilis NIES-23</name>
    <dbReference type="NCBI Taxonomy" id="1973479"/>
    <lineage>
        <taxon>Bacteria</taxon>
        <taxon>Bacillati</taxon>
        <taxon>Cyanobacteriota</taxon>
        <taxon>Cyanophyceae</taxon>
        <taxon>Nostocales</taxon>
        <taxon>Nostocaceae</taxon>
        <taxon>Trichormus</taxon>
    </lineage>
</organism>
<keyword evidence="1" id="KW-0614">Plasmid</keyword>
<evidence type="ECO:0000313" key="1">
    <source>
        <dbReference type="EMBL" id="BAY73230.1"/>
    </source>
</evidence>
<dbReference type="AlphaFoldDB" id="A0A1Z4KW10"/>
<gene>
    <name evidence="1" type="ORF">NIES23_60580</name>
</gene>
<protein>
    <submittedName>
        <fullName evidence="1">Uncharacterized protein</fullName>
    </submittedName>
</protein>
<sequence>MSRQSLPQLVVQVQELLTQIHQHPQYQALEFDCDLTLGDVNQFFNTLQSECEIKGDRSTNANQ</sequence>
<name>A0A1Z4KW10_ANAVA</name>
<reference evidence="1 2" key="1">
    <citation type="submission" date="2017-06" db="EMBL/GenBank/DDBJ databases">
        <title>Genome sequencing of cyanobaciteial culture collection at National Institute for Environmental Studies (NIES).</title>
        <authorList>
            <person name="Hirose Y."/>
            <person name="Shimura Y."/>
            <person name="Fujisawa T."/>
            <person name="Nakamura Y."/>
            <person name="Kawachi M."/>
        </authorList>
    </citation>
    <scope>NUCLEOTIDE SEQUENCE [LARGE SCALE GENOMIC DNA]</scope>
    <source>
        <strain evidence="1 2">NIES-23</strain>
        <plasmid evidence="2">Plasmid Plasmid2 dna</plasmid>
    </source>
</reference>
<dbReference type="EMBL" id="AP018218">
    <property type="protein sequence ID" value="BAY73230.1"/>
    <property type="molecule type" value="Genomic_DNA"/>
</dbReference>
<geneLocation type="plasmid" evidence="1">
    <name>plasmid2</name>
</geneLocation>
<proteinExistence type="predicted"/>